<evidence type="ECO:0000256" key="1">
    <source>
        <dbReference type="SAM" id="MobiDB-lite"/>
    </source>
</evidence>
<proteinExistence type="predicted"/>
<dbReference type="AlphaFoldDB" id="A0A1B0BRN0"/>
<evidence type="ECO:0000313" key="3">
    <source>
        <dbReference type="Proteomes" id="UP000092460"/>
    </source>
</evidence>
<feature type="region of interest" description="Disordered" evidence="1">
    <location>
        <begin position="304"/>
        <end position="342"/>
    </location>
</feature>
<feature type="region of interest" description="Disordered" evidence="1">
    <location>
        <begin position="234"/>
        <end position="275"/>
    </location>
</feature>
<feature type="region of interest" description="Disordered" evidence="1">
    <location>
        <begin position="415"/>
        <end position="437"/>
    </location>
</feature>
<dbReference type="Proteomes" id="UP000092460">
    <property type="component" value="Unassembled WGS sequence"/>
</dbReference>
<dbReference type="STRING" id="67801.A0A1B0BRN0"/>
<accession>A0A1B0BRN0</accession>
<dbReference type="VEuPathDB" id="VectorBase:GPPI038393"/>
<protein>
    <submittedName>
        <fullName evidence="2">Uncharacterized protein</fullName>
    </submittedName>
</protein>
<sequence length="585" mass="66266">MPLSDTGRHELKELTQKSHKNNFGINIWQAKDNLSKLNALQPAENISAYNPFSDAIIPTNNKPLSTTTFRTIHKSTKTTALCCEQELGSGAPNINANLETTQNHNNMPRQQKSRAKLRIRGVHQTVNALLPRRRGFFGQAGKWMGRDGSTGVPNIEVYPFRIWVFLLFLLSSLGSQDRLRGISGGLTYLMSATRFDREFQRFQLRKKNTTEEYPTSSSSAELFAMGNLFEMPNVESLSNPHNRVGDVMEDVSSSNKQQGPPAEAVNPNEQPEIGNLKKERYTEVKQSQIRDADGAQNFGIAATTSTPNQHALPQTRVHRNDSPQTLQQNQQAEVSLTSDESTRRRNIDVNRWHLKFDGSGKGLTVEIFILASNVSWCWQLFEDHEGDTFGYLALKEYKIADFDCELPSSTHLCHQSRKRRGAQDRVSKRRKSCSNRVGPERDKLMMLVRKETLKVVTGTLKVVSGSVKAVALIKTMVGGLASTPRANIMRSDASLNLRRHMPASRSPPRRQRQLDRHQGITIPAKYPWLLKKRGEGPTRSSKETRCQRSVPYCTSSTKGVLFRHRFLEDFWLVCCRQSRHHQFPK</sequence>
<dbReference type="EMBL" id="JXJN01019150">
    <property type="status" value="NOT_ANNOTATED_CDS"/>
    <property type="molecule type" value="Genomic_DNA"/>
</dbReference>
<evidence type="ECO:0000313" key="2">
    <source>
        <dbReference type="EnsemblMetazoa" id="GPPI038393-PA"/>
    </source>
</evidence>
<name>A0A1B0BRN0_9MUSC</name>
<keyword evidence="3" id="KW-1185">Reference proteome</keyword>
<feature type="compositionally biased region" description="Polar residues" evidence="1">
    <location>
        <begin position="322"/>
        <end position="339"/>
    </location>
</feature>
<reference evidence="3" key="1">
    <citation type="submission" date="2015-01" db="EMBL/GenBank/DDBJ databases">
        <authorList>
            <person name="Aksoy S."/>
            <person name="Warren W."/>
            <person name="Wilson R.K."/>
        </authorList>
    </citation>
    <scope>NUCLEOTIDE SEQUENCE [LARGE SCALE GENOMIC DNA]</scope>
    <source>
        <strain evidence="3">IAEA</strain>
    </source>
</reference>
<dbReference type="EnsemblMetazoa" id="GPPI038393-RA">
    <property type="protein sequence ID" value="GPPI038393-PA"/>
    <property type="gene ID" value="GPPI038393"/>
</dbReference>
<organism evidence="2 3">
    <name type="scientific">Glossina palpalis gambiensis</name>
    <dbReference type="NCBI Taxonomy" id="67801"/>
    <lineage>
        <taxon>Eukaryota</taxon>
        <taxon>Metazoa</taxon>
        <taxon>Ecdysozoa</taxon>
        <taxon>Arthropoda</taxon>
        <taxon>Hexapoda</taxon>
        <taxon>Insecta</taxon>
        <taxon>Pterygota</taxon>
        <taxon>Neoptera</taxon>
        <taxon>Endopterygota</taxon>
        <taxon>Diptera</taxon>
        <taxon>Brachycera</taxon>
        <taxon>Muscomorpha</taxon>
        <taxon>Hippoboscoidea</taxon>
        <taxon>Glossinidae</taxon>
        <taxon>Glossina</taxon>
    </lineage>
</organism>
<reference evidence="2" key="2">
    <citation type="submission" date="2020-05" db="UniProtKB">
        <authorList>
            <consortium name="EnsemblMetazoa"/>
        </authorList>
    </citation>
    <scope>IDENTIFICATION</scope>
    <source>
        <strain evidence="2">IAEA</strain>
    </source>
</reference>